<name>A0A4P6UIM7_9BURK</name>
<dbReference type="InterPro" id="IPR008579">
    <property type="entry name" value="UGlyAH_Cupin_dom"/>
</dbReference>
<reference evidence="2 3" key="1">
    <citation type="submission" date="2018-07" db="EMBL/GenBank/DDBJ databases">
        <title>Exploring interactions and the metabolic potential of the ultra-small soil bacteria Hylemonella gracilis.</title>
        <authorList>
            <person name="Tyc O."/>
            <person name="Kulkarni P."/>
            <person name="Gawehns F."/>
            <person name="Hundscheid M."/>
            <person name="Zweers H."/>
            <person name="Garbeva P."/>
        </authorList>
    </citation>
    <scope>NUCLEOTIDE SEQUENCE [LARGE SCALE GENOMIC DNA]</scope>
    <source>
        <strain evidence="2 3">NS1</strain>
    </source>
</reference>
<organism evidence="2 3">
    <name type="scientific">Hylemonella gracilis</name>
    <dbReference type="NCBI Taxonomy" id="80880"/>
    <lineage>
        <taxon>Bacteria</taxon>
        <taxon>Pseudomonadati</taxon>
        <taxon>Pseudomonadota</taxon>
        <taxon>Betaproteobacteria</taxon>
        <taxon>Burkholderiales</taxon>
        <taxon>Comamonadaceae</taxon>
        <taxon>Hylemonella</taxon>
    </lineage>
</organism>
<dbReference type="InterPro" id="IPR014710">
    <property type="entry name" value="RmlC-like_jellyroll"/>
</dbReference>
<dbReference type="OrthoDB" id="9799053at2"/>
<dbReference type="RefSeq" id="WP_131279576.1">
    <property type="nucleotide sequence ID" value="NZ_CP031395.1"/>
</dbReference>
<evidence type="ECO:0000259" key="1">
    <source>
        <dbReference type="Pfam" id="PF05899"/>
    </source>
</evidence>
<dbReference type="CDD" id="cd02227">
    <property type="entry name" value="cupin_TM1112-like"/>
    <property type="match status" value="1"/>
</dbReference>
<dbReference type="KEGG" id="hgr:DW355_09425"/>
<sequence length="126" mass="14220">MNLPAVLRLAPAPDAVGAGTPEDYFLAPEKLITGNPKQTLWMHYTDPTQQYVVGLWRSEPGKWRIRYTEEEYCRMLDGVSIVTDEAGHALTVRAGDEFVMPRGFVGTWEVVETSTKRFVIYEKTPG</sequence>
<evidence type="ECO:0000313" key="3">
    <source>
        <dbReference type="Proteomes" id="UP000292939"/>
    </source>
</evidence>
<dbReference type="Proteomes" id="UP000292939">
    <property type="component" value="Chromosome"/>
</dbReference>
<dbReference type="EMBL" id="CP031395">
    <property type="protein sequence ID" value="QBK04962.1"/>
    <property type="molecule type" value="Genomic_DNA"/>
</dbReference>
<dbReference type="SUPFAM" id="SSF51182">
    <property type="entry name" value="RmlC-like cupins"/>
    <property type="match status" value="1"/>
</dbReference>
<dbReference type="Gene3D" id="2.60.120.10">
    <property type="entry name" value="Jelly Rolls"/>
    <property type="match status" value="1"/>
</dbReference>
<dbReference type="PANTHER" id="PTHR40943:SF2">
    <property type="entry name" value="(S)-UREIDOGLYCINE AMINOHYDROLASE CUPIN DOMAIN-CONTAINING PROTEIN"/>
    <property type="match status" value="1"/>
</dbReference>
<evidence type="ECO:0000313" key="2">
    <source>
        <dbReference type="EMBL" id="QBK04962.1"/>
    </source>
</evidence>
<protein>
    <submittedName>
        <fullName evidence="2">Cupin domain-containing protein</fullName>
    </submittedName>
</protein>
<dbReference type="Pfam" id="PF05899">
    <property type="entry name" value="Cupin_3"/>
    <property type="match status" value="1"/>
</dbReference>
<dbReference type="PANTHER" id="PTHR40943">
    <property type="entry name" value="CYTOPLASMIC PROTEIN-RELATED"/>
    <property type="match status" value="1"/>
</dbReference>
<dbReference type="InterPro" id="IPR011051">
    <property type="entry name" value="RmlC_Cupin_sf"/>
</dbReference>
<feature type="domain" description="(S)-ureidoglycine aminohydrolase cupin" evidence="1">
    <location>
        <begin position="47"/>
        <end position="117"/>
    </location>
</feature>
<accession>A0A4P6UIM7</accession>
<gene>
    <name evidence="2" type="ORF">DW355_09425</name>
</gene>
<proteinExistence type="predicted"/>
<dbReference type="AlphaFoldDB" id="A0A4P6UIM7"/>